<feature type="transmembrane region" description="Helical" evidence="9">
    <location>
        <begin position="383"/>
        <end position="404"/>
    </location>
</feature>
<dbReference type="PANTHER" id="PTHR32507:SF0">
    <property type="entry name" value="NA(+)_H(+) ANTIPORTER 2-RELATED"/>
    <property type="match status" value="1"/>
</dbReference>
<evidence type="ECO:0000256" key="9">
    <source>
        <dbReference type="SAM" id="Phobius"/>
    </source>
</evidence>
<dbReference type="GO" id="GO:0015297">
    <property type="term" value="F:antiporter activity"/>
    <property type="evidence" value="ECO:0007669"/>
    <property type="project" value="UniProtKB-KW"/>
</dbReference>
<feature type="transmembrane region" description="Helical" evidence="9">
    <location>
        <begin position="104"/>
        <end position="124"/>
    </location>
</feature>
<evidence type="ECO:0000259" key="10">
    <source>
        <dbReference type="Pfam" id="PF00999"/>
    </source>
</evidence>
<feature type="transmembrane region" description="Helical" evidence="9">
    <location>
        <begin position="136"/>
        <end position="160"/>
    </location>
</feature>
<dbReference type="AlphaFoldDB" id="A0A2H1FBQ5"/>
<feature type="transmembrane region" description="Helical" evidence="9">
    <location>
        <begin position="264"/>
        <end position="280"/>
    </location>
</feature>
<evidence type="ECO:0000256" key="5">
    <source>
        <dbReference type="ARBA" id="ARBA00022692"/>
    </source>
</evidence>
<feature type="transmembrane region" description="Helical" evidence="9">
    <location>
        <begin position="410"/>
        <end position="430"/>
    </location>
</feature>
<evidence type="ECO:0000256" key="2">
    <source>
        <dbReference type="ARBA" id="ARBA00022448"/>
    </source>
</evidence>
<evidence type="ECO:0000256" key="6">
    <source>
        <dbReference type="ARBA" id="ARBA00022989"/>
    </source>
</evidence>
<comment type="subcellular location">
    <subcellularLocation>
        <location evidence="1">Cell membrane</location>
        <topology evidence="1">Multi-pass membrane protein</topology>
    </subcellularLocation>
</comment>
<keyword evidence="3" id="KW-0050">Antiport</keyword>
<keyword evidence="7" id="KW-0406">Ion transport</keyword>
<feature type="transmembrane region" description="Helical" evidence="9">
    <location>
        <begin position="325"/>
        <end position="343"/>
    </location>
</feature>
<keyword evidence="6 9" id="KW-1133">Transmembrane helix</keyword>
<feature type="transmembrane region" description="Helical" evidence="9">
    <location>
        <begin position="49"/>
        <end position="67"/>
    </location>
</feature>
<keyword evidence="8 9" id="KW-0472">Membrane</keyword>
<protein>
    <submittedName>
        <fullName evidence="11">Sodium/hydrogen exchanger</fullName>
    </submittedName>
</protein>
<feature type="transmembrane region" description="Helical" evidence="9">
    <location>
        <begin position="349"/>
        <end position="371"/>
    </location>
</feature>
<dbReference type="Pfam" id="PF00999">
    <property type="entry name" value="Na_H_Exchanger"/>
    <property type="match status" value="1"/>
</dbReference>
<keyword evidence="2" id="KW-0813">Transport</keyword>
<organism evidence="11 12">
    <name type="scientific">Candidatus Nitrosotalea okcheonensis</name>
    <dbReference type="NCBI Taxonomy" id="1903276"/>
    <lineage>
        <taxon>Archaea</taxon>
        <taxon>Nitrososphaerota</taxon>
        <taxon>Nitrososphaeria</taxon>
        <taxon>Nitrosotaleales</taxon>
        <taxon>Nitrosotaleaceae</taxon>
        <taxon>Nitrosotalea</taxon>
    </lineage>
</organism>
<evidence type="ECO:0000256" key="4">
    <source>
        <dbReference type="ARBA" id="ARBA00022475"/>
    </source>
</evidence>
<feature type="transmembrane region" description="Helical" evidence="9">
    <location>
        <begin position="166"/>
        <end position="185"/>
    </location>
</feature>
<dbReference type="OrthoDB" id="11709at2157"/>
<evidence type="ECO:0000313" key="12">
    <source>
        <dbReference type="Proteomes" id="UP000230607"/>
    </source>
</evidence>
<dbReference type="InterPro" id="IPR038770">
    <property type="entry name" value="Na+/solute_symporter_sf"/>
</dbReference>
<dbReference type="GO" id="GO:0005886">
    <property type="term" value="C:plasma membrane"/>
    <property type="evidence" value="ECO:0007669"/>
    <property type="project" value="UniProtKB-SubCell"/>
</dbReference>
<sequence>MGIMESVTGNFTLPDKIQHLLHSNFLKNSTMDLNHYISQSLFHNSSLESAQVVFLSVGVIIVLGIVGEAFFRKTGVPDVIFLMIIGVIIGPVLGIVGTDTVFKIAPYFSALATIMILFGGGLSLNIKSVIYSAHFAFLIAFLGFALSVAVTSVIVVYGLGWNWPDAILIGVMVGGSSEAIVFGLIKTLRVSDKTKAILALESTITSIMSFIGAFFLFGQIQSDHFVFSSLGITVAKAVLTGVGLGLGVGIPWMYVASKITDAKYSYLLTLGILFMLFFFANLFGESGALTALIFGLVYGNKQIFSHRLKIKMDSISTDNSFYEHLAFLVRTFFFVFVGMLANFGQMGYIVFGISIGIALYFARIPAVRVSLTKSFSPFDRKVISYMLPRGLAPAVLSTIPLTLGLSHGKAYPQIIFVVIIVTMVIATITLKKAHKELPQEQ</sequence>
<dbReference type="RefSeq" id="WP_162287717.1">
    <property type="nucleotide sequence ID" value="NZ_LT841358.1"/>
</dbReference>
<dbReference type="GO" id="GO:1902600">
    <property type="term" value="P:proton transmembrane transport"/>
    <property type="evidence" value="ECO:0007669"/>
    <property type="project" value="InterPro"/>
</dbReference>
<feature type="transmembrane region" description="Helical" evidence="9">
    <location>
        <begin position="226"/>
        <end position="252"/>
    </location>
</feature>
<evidence type="ECO:0000256" key="3">
    <source>
        <dbReference type="ARBA" id="ARBA00022449"/>
    </source>
</evidence>
<keyword evidence="12" id="KW-1185">Reference proteome</keyword>
<dbReference type="Gene3D" id="1.20.1530.20">
    <property type="match status" value="1"/>
</dbReference>
<evidence type="ECO:0000256" key="8">
    <source>
        <dbReference type="ARBA" id="ARBA00023136"/>
    </source>
</evidence>
<reference evidence="12" key="1">
    <citation type="submission" date="2017-03" db="EMBL/GenBank/DDBJ databases">
        <authorList>
            <person name="Herbold C."/>
        </authorList>
    </citation>
    <scope>NUCLEOTIDE SEQUENCE [LARGE SCALE GENOMIC DNA]</scope>
</reference>
<keyword evidence="5 9" id="KW-0812">Transmembrane</keyword>
<dbReference type="PANTHER" id="PTHR32507">
    <property type="entry name" value="NA(+)/H(+) ANTIPORTER 1"/>
    <property type="match status" value="1"/>
</dbReference>
<dbReference type="InterPro" id="IPR006153">
    <property type="entry name" value="Cation/H_exchanger_TM"/>
</dbReference>
<keyword evidence="4" id="KW-1003">Cell membrane</keyword>
<dbReference type="Proteomes" id="UP000230607">
    <property type="component" value="Chromosome 1"/>
</dbReference>
<feature type="domain" description="Cation/H+ exchanger transmembrane" evidence="10">
    <location>
        <begin position="61"/>
        <end position="431"/>
    </location>
</feature>
<gene>
    <name evidence="11" type="ORF">NCS_10008</name>
</gene>
<evidence type="ECO:0000256" key="1">
    <source>
        <dbReference type="ARBA" id="ARBA00004651"/>
    </source>
</evidence>
<evidence type="ECO:0000313" key="11">
    <source>
        <dbReference type="EMBL" id="SMH70201.1"/>
    </source>
</evidence>
<feature type="transmembrane region" description="Helical" evidence="9">
    <location>
        <begin position="197"/>
        <end position="220"/>
    </location>
</feature>
<feature type="transmembrane region" description="Helical" evidence="9">
    <location>
        <begin position="79"/>
        <end position="98"/>
    </location>
</feature>
<evidence type="ECO:0000256" key="7">
    <source>
        <dbReference type="ARBA" id="ARBA00023065"/>
    </source>
</evidence>
<dbReference type="EMBL" id="LT841358">
    <property type="protein sequence ID" value="SMH70201.1"/>
    <property type="molecule type" value="Genomic_DNA"/>
</dbReference>
<name>A0A2H1FBQ5_9ARCH</name>
<proteinExistence type="predicted"/>
<accession>A0A2H1FBQ5</accession>